<dbReference type="SUPFAM" id="SSF56112">
    <property type="entry name" value="Protein kinase-like (PK-like)"/>
    <property type="match status" value="1"/>
</dbReference>
<dbReference type="PANTHER" id="PTHR44329:SF214">
    <property type="entry name" value="PROTEIN KINASE DOMAIN-CONTAINING PROTEIN"/>
    <property type="match status" value="1"/>
</dbReference>
<dbReference type="PROSITE" id="PS50011">
    <property type="entry name" value="PROTEIN_KINASE_DOM"/>
    <property type="match status" value="1"/>
</dbReference>
<evidence type="ECO:0000313" key="2">
    <source>
        <dbReference type="EMBL" id="OHT13644.1"/>
    </source>
</evidence>
<proteinExistence type="predicted"/>
<dbReference type="Gene3D" id="1.10.510.10">
    <property type="entry name" value="Transferase(Phosphotransferase) domain 1"/>
    <property type="match status" value="1"/>
</dbReference>
<evidence type="ECO:0000313" key="3">
    <source>
        <dbReference type="Proteomes" id="UP000179807"/>
    </source>
</evidence>
<comment type="caution">
    <text evidence="2">The sequence shown here is derived from an EMBL/GenBank/DDBJ whole genome shotgun (WGS) entry which is preliminary data.</text>
</comment>
<dbReference type="Proteomes" id="UP000179807">
    <property type="component" value="Unassembled WGS sequence"/>
</dbReference>
<dbReference type="AlphaFoldDB" id="A0A1J4KV74"/>
<evidence type="ECO:0000259" key="1">
    <source>
        <dbReference type="PROSITE" id="PS50011"/>
    </source>
</evidence>
<dbReference type="VEuPathDB" id="TrichDB:TRFO_16206"/>
<dbReference type="InterPro" id="IPR051681">
    <property type="entry name" value="Ser/Thr_Kinases-Pseudokinases"/>
</dbReference>
<keyword evidence="3" id="KW-1185">Reference proteome</keyword>
<dbReference type="GO" id="GO:0005524">
    <property type="term" value="F:ATP binding"/>
    <property type="evidence" value="ECO:0007669"/>
    <property type="project" value="InterPro"/>
</dbReference>
<dbReference type="PANTHER" id="PTHR44329">
    <property type="entry name" value="SERINE/THREONINE-PROTEIN KINASE TNNI3K-RELATED"/>
    <property type="match status" value="1"/>
</dbReference>
<reference evidence="2" key="1">
    <citation type="submission" date="2016-10" db="EMBL/GenBank/DDBJ databases">
        <authorList>
            <person name="Benchimol M."/>
            <person name="Almeida L.G."/>
            <person name="Vasconcelos A.T."/>
            <person name="Perreira-Neves A."/>
            <person name="Rosa I.A."/>
            <person name="Tasca T."/>
            <person name="Bogo M.R."/>
            <person name="de Souza W."/>
        </authorList>
    </citation>
    <scope>NUCLEOTIDE SEQUENCE [LARGE SCALE GENOMIC DNA]</scope>
    <source>
        <strain evidence="2">K</strain>
    </source>
</reference>
<protein>
    <recommendedName>
        <fullName evidence="1">Protein kinase domain-containing protein</fullName>
    </recommendedName>
</protein>
<dbReference type="RefSeq" id="XP_068366780.1">
    <property type="nucleotide sequence ID" value="XM_068498840.1"/>
</dbReference>
<sequence length="787" mass="89538">MDDLKQQYPDLIVSLSNYTIDYSISKNLHSTVYAATENSTKKQVIVKQFNSKILDYSFAVSFALEAYVSLKVESPFVVKTIGFTDVPPYSIIQVYQANKSLSDVLYKSPFYLTPSHKTLIAMCLAHVMSKLHKQSIVLRNFAPQHILIDQYLLPHVSSFGSSQLAEGNCVREAFDFKYIAPEFLSGSTYSEKVDVYSYGMILYEMLTGKPPYDGLSPVEVQCNVSLNEPILPEIPSNTPEPLHDLILACWRKDYSKRPSFNEIYQKFVSKEVHYEGFDSTTIDSVIRSIDNNVEVVIPPWATKTNFKLKTTSLFENVNHIYESFVSRASDKLTDLFLCANSTNVESFYGVLWNIIEKDVDVHTIETVVNSTLHLMSQDPCFFDHFIRNKLYEKLPLSKTHALNEILSLLIPVFQVNPKLASPKLLKELASKVQYCPLKVLRVLVTICNRFSNEWINWQVIDILLTNAKIFLNCKAGAPFLYTFYRLIATYETVRVERGPIYARLVKYAIDSPDIRTVKAAYPILTSLNMNAIKAKCLTDHLLDTNVQQLALNYLCTFPVSLIDTNILKALCNIPNSPLAASLLIKFAQDVEITQRLLTLGSFLKNVEPKYLIKILMEMMISKQNRSQIMALAELPYMLTRIALVGDRKIMDAVCKMMRRLPVNADFVKRLSEASFIQTYIQQAIKVDLFETHVSCFLLLDPIAHHAFVPEYLTYLDTAIGLLVRAPQLSLYVLTYLVLMSSSEEGAKVIANVPKIDQIIQQYRAEPQYKNLADSMMSNIQYFTKGAH</sequence>
<dbReference type="EMBL" id="MLAK01000502">
    <property type="protein sequence ID" value="OHT13644.1"/>
    <property type="molecule type" value="Genomic_DNA"/>
</dbReference>
<dbReference type="InterPro" id="IPR011009">
    <property type="entry name" value="Kinase-like_dom_sf"/>
</dbReference>
<dbReference type="GeneID" id="94833544"/>
<gene>
    <name evidence="2" type="ORF">TRFO_16206</name>
</gene>
<name>A0A1J4KV74_9EUKA</name>
<organism evidence="2 3">
    <name type="scientific">Tritrichomonas foetus</name>
    <dbReference type="NCBI Taxonomy" id="1144522"/>
    <lineage>
        <taxon>Eukaryota</taxon>
        <taxon>Metamonada</taxon>
        <taxon>Parabasalia</taxon>
        <taxon>Tritrichomonadida</taxon>
        <taxon>Tritrichomonadidae</taxon>
        <taxon>Tritrichomonas</taxon>
    </lineage>
</organism>
<feature type="domain" description="Protein kinase" evidence="1">
    <location>
        <begin position="18"/>
        <end position="268"/>
    </location>
</feature>
<dbReference type="InterPro" id="IPR001245">
    <property type="entry name" value="Ser-Thr/Tyr_kinase_cat_dom"/>
</dbReference>
<accession>A0A1J4KV74</accession>
<dbReference type="Pfam" id="PF07714">
    <property type="entry name" value="PK_Tyr_Ser-Thr"/>
    <property type="match status" value="1"/>
</dbReference>
<dbReference type="InterPro" id="IPR000719">
    <property type="entry name" value="Prot_kinase_dom"/>
</dbReference>
<dbReference type="GO" id="GO:0004674">
    <property type="term" value="F:protein serine/threonine kinase activity"/>
    <property type="evidence" value="ECO:0007669"/>
    <property type="project" value="TreeGrafter"/>
</dbReference>